<accession>A0A2J8PZ05</accession>
<organism evidence="2 3">
    <name type="scientific">Pan troglodytes</name>
    <name type="common">Chimpanzee</name>
    <dbReference type="NCBI Taxonomy" id="9598"/>
    <lineage>
        <taxon>Eukaryota</taxon>
        <taxon>Metazoa</taxon>
        <taxon>Chordata</taxon>
        <taxon>Craniata</taxon>
        <taxon>Vertebrata</taxon>
        <taxon>Euteleostomi</taxon>
        <taxon>Mammalia</taxon>
        <taxon>Eutheria</taxon>
        <taxon>Euarchontoglires</taxon>
        <taxon>Primates</taxon>
        <taxon>Haplorrhini</taxon>
        <taxon>Catarrhini</taxon>
        <taxon>Hominidae</taxon>
        <taxon>Pan</taxon>
    </lineage>
</organism>
<dbReference type="Proteomes" id="UP000236370">
    <property type="component" value="Unassembled WGS sequence"/>
</dbReference>
<gene>
    <name evidence="2" type="ORF">CK820_G0048919</name>
</gene>
<evidence type="ECO:0000256" key="1">
    <source>
        <dbReference type="SAM" id="MobiDB-lite"/>
    </source>
</evidence>
<proteinExistence type="predicted"/>
<protein>
    <submittedName>
        <fullName evidence="2">TTLL9 isoform 11</fullName>
    </submittedName>
</protein>
<feature type="compositionally biased region" description="Polar residues" evidence="1">
    <location>
        <begin position="1"/>
        <end position="12"/>
    </location>
</feature>
<evidence type="ECO:0000313" key="3">
    <source>
        <dbReference type="Proteomes" id="UP000236370"/>
    </source>
</evidence>
<dbReference type="EMBL" id="NBAG03000104">
    <property type="protein sequence ID" value="PNI89248.1"/>
    <property type="molecule type" value="Genomic_DNA"/>
</dbReference>
<feature type="non-terminal residue" evidence="2">
    <location>
        <position position="1"/>
    </location>
</feature>
<reference evidence="2 3" key="1">
    <citation type="submission" date="2017-12" db="EMBL/GenBank/DDBJ databases">
        <title>High-resolution comparative analysis of great ape genomes.</title>
        <authorList>
            <person name="Pollen A."/>
            <person name="Hastie A."/>
            <person name="Hormozdiari F."/>
            <person name="Dougherty M."/>
            <person name="Liu R."/>
            <person name="Chaisson M."/>
            <person name="Hoppe E."/>
            <person name="Hill C."/>
            <person name="Pang A."/>
            <person name="Hillier L."/>
            <person name="Baker C."/>
            <person name="Armstrong J."/>
            <person name="Shendure J."/>
            <person name="Paten B."/>
            <person name="Wilson R."/>
            <person name="Chao H."/>
            <person name="Schneider V."/>
            <person name="Ventura M."/>
            <person name="Kronenberg Z."/>
            <person name="Murali S."/>
            <person name="Gordon D."/>
            <person name="Cantsilieris S."/>
            <person name="Munson K."/>
            <person name="Nelson B."/>
            <person name="Raja A."/>
            <person name="Underwood J."/>
            <person name="Diekhans M."/>
            <person name="Fiddes I."/>
            <person name="Haussler D."/>
            <person name="Eichler E."/>
        </authorList>
    </citation>
    <scope>NUCLEOTIDE SEQUENCE [LARGE SCALE GENOMIC DNA]</scope>
    <source>
        <strain evidence="2">Yerkes chimp pedigree #C0471</strain>
    </source>
</reference>
<comment type="caution">
    <text evidence="2">The sequence shown here is derived from an EMBL/GenBank/DDBJ whole genome shotgun (WGS) entry which is preliminary data.</text>
</comment>
<feature type="region of interest" description="Disordered" evidence="1">
    <location>
        <begin position="1"/>
        <end position="38"/>
    </location>
</feature>
<sequence>VHLTNVAVQKTSPDYHPKKVAPGGQCVPITDSQQPGRL</sequence>
<dbReference type="AlphaFoldDB" id="A0A2J8PZ05"/>
<name>A0A2J8PZ05_PANTR</name>
<evidence type="ECO:0000313" key="2">
    <source>
        <dbReference type="EMBL" id="PNI89248.1"/>
    </source>
</evidence>